<comment type="caution">
    <text evidence="5">Lacks conserved residue(s) required for the propagation of feature annotation.</text>
</comment>
<comment type="similarity">
    <text evidence="5">Belongs to the TatC family.</text>
</comment>
<comment type="subcellular location">
    <subcellularLocation>
        <location evidence="5">Cell membrane</location>
        <topology evidence="5">Multi-pass membrane protein</topology>
    </subcellularLocation>
    <subcellularLocation>
        <location evidence="1">Membrane</location>
        <topology evidence="1">Multi-pass membrane protein</topology>
    </subcellularLocation>
</comment>
<evidence type="ECO:0000256" key="1">
    <source>
        <dbReference type="ARBA" id="ARBA00004141"/>
    </source>
</evidence>
<evidence type="ECO:0000256" key="4">
    <source>
        <dbReference type="ARBA" id="ARBA00023136"/>
    </source>
</evidence>
<protein>
    <recommendedName>
        <fullName evidence="5">Sec-independent protein translocase protein TatC</fullName>
    </recommendedName>
</protein>
<dbReference type="GO" id="GO:0009977">
    <property type="term" value="F:proton motive force dependent protein transmembrane transporter activity"/>
    <property type="evidence" value="ECO:0007669"/>
    <property type="project" value="TreeGrafter"/>
</dbReference>
<dbReference type="NCBIfam" id="TIGR00945">
    <property type="entry name" value="tatC"/>
    <property type="match status" value="1"/>
</dbReference>
<dbReference type="HAMAP" id="MF_00902">
    <property type="entry name" value="TatC"/>
    <property type="match status" value="1"/>
</dbReference>
<comment type="subunit">
    <text evidence="5">Forms a complex with TatA.</text>
</comment>
<dbReference type="Proteomes" id="UP000247807">
    <property type="component" value="Unassembled WGS sequence"/>
</dbReference>
<dbReference type="PRINTS" id="PR01840">
    <property type="entry name" value="TATCFAMILY"/>
</dbReference>
<keyword evidence="5" id="KW-0813">Transport</keyword>
<feature type="transmembrane region" description="Helical" evidence="5">
    <location>
        <begin position="146"/>
        <end position="167"/>
    </location>
</feature>
<dbReference type="InterPro" id="IPR002033">
    <property type="entry name" value="TatC"/>
</dbReference>
<dbReference type="GO" id="GO:0043953">
    <property type="term" value="P:protein transport by the Tat complex"/>
    <property type="evidence" value="ECO:0007669"/>
    <property type="project" value="UniProtKB-UniRule"/>
</dbReference>
<dbReference type="EMBL" id="QJUE01000002">
    <property type="protein sequence ID" value="PYE02649.1"/>
    <property type="molecule type" value="Genomic_DNA"/>
</dbReference>
<comment type="function">
    <text evidence="5">Part of the twin-arginine translocation (Tat) system that transports large folded proteins containing a characteristic twin-arginine motif in their signal peptide across membranes.</text>
</comment>
<accession>A0A318R9D2</accession>
<feature type="transmembrane region" description="Helical" evidence="5">
    <location>
        <begin position="203"/>
        <end position="225"/>
    </location>
</feature>
<dbReference type="OrthoDB" id="9777044at2"/>
<dbReference type="PROSITE" id="PS01218">
    <property type="entry name" value="TATC"/>
    <property type="match status" value="1"/>
</dbReference>
<dbReference type="PANTHER" id="PTHR30371">
    <property type="entry name" value="SEC-INDEPENDENT PROTEIN TRANSLOCASE PROTEIN TATC"/>
    <property type="match status" value="1"/>
</dbReference>
<evidence type="ECO:0000313" key="7">
    <source>
        <dbReference type="Proteomes" id="UP000247807"/>
    </source>
</evidence>
<feature type="transmembrane region" description="Helical" evidence="5">
    <location>
        <begin position="56"/>
        <end position="81"/>
    </location>
</feature>
<evidence type="ECO:0000256" key="5">
    <source>
        <dbReference type="HAMAP-Rule" id="MF_00902"/>
    </source>
</evidence>
<evidence type="ECO:0000256" key="3">
    <source>
        <dbReference type="ARBA" id="ARBA00022989"/>
    </source>
</evidence>
<dbReference type="RefSeq" id="WP_158466146.1">
    <property type="nucleotide sequence ID" value="NZ_QJUE01000002.1"/>
</dbReference>
<keyword evidence="3 5" id="KW-1133">Transmembrane helix</keyword>
<feature type="transmembrane region" description="Helical" evidence="5">
    <location>
        <begin position="179"/>
        <end position="197"/>
    </location>
</feature>
<name>A0A318R9D2_PROMR</name>
<organism evidence="6 7">
    <name type="scientific">Prochlorococcus marinus XMU1408</name>
    <dbReference type="NCBI Taxonomy" id="2213228"/>
    <lineage>
        <taxon>Bacteria</taxon>
        <taxon>Bacillati</taxon>
        <taxon>Cyanobacteriota</taxon>
        <taxon>Cyanophyceae</taxon>
        <taxon>Synechococcales</taxon>
        <taxon>Prochlorococcaceae</taxon>
        <taxon>Prochlorococcus</taxon>
    </lineage>
</organism>
<dbReference type="GO" id="GO:0065002">
    <property type="term" value="P:intracellular protein transmembrane transport"/>
    <property type="evidence" value="ECO:0007669"/>
    <property type="project" value="TreeGrafter"/>
</dbReference>
<dbReference type="Pfam" id="PF00902">
    <property type="entry name" value="TatC"/>
    <property type="match status" value="1"/>
</dbReference>
<evidence type="ECO:0000256" key="2">
    <source>
        <dbReference type="ARBA" id="ARBA00022692"/>
    </source>
</evidence>
<reference evidence="6 7" key="1">
    <citation type="journal article" date="2018" name="Appl. Environ. Microbiol.">
        <title>Genome rearrangement shapes Prochlorococcus ecological adaptation.</title>
        <authorList>
            <person name="Yan W."/>
            <person name="Wei S."/>
            <person name="Wang Q."/>
            <person name="Xiao X."/>
            <person name="Zeng Q."/>
            <person name="Jiao N."/>
            <person name="Zhang R."/>
        </authorList>
    </citation>
    <scope>NUCLEOTIDE SEQUENCE [LARGE SCALE GENOMIC DNA]</scope>
    <source>
        <strain evidence="6 7">XMU1408</strain>
    </source>
</reference>
<evidence type="ECO:0000313" key="6">
    <source>
        <dbReference type="EMBL" id="PYE02649.1"/>
    </source>
</evidence>
<keyword evidence="5" id="KW-0811">Translocation</keyword>
<proteinExistence type="inferred from homology"/>
<dbReference type="InterPro" id="IPR019820">
    <property type="entry name" value="Sec-indep_translocase_CS"/>
</dbReference>
<keyword evidence="5" id="KW-0653">Protein transport</keyword>
<keyword evidence="5" id="KW-1003">Cell membrane</keyword>
<keyword evidence="4 5" id="KW-0472">Membrane</keyword>
<dbReference type="GO" id="GO:0033281">
    <property type="term" value="C:TAT protein transport complex"/>
    <property type="evidence" value="ECO:0007669"/>
    <property type="project" value="UniProtKB-UniRule"/>
</dbReference>
<dbReference type="AlphaFoldDB" id="A0A318R9D2"/>
<dbReference type="PANTHER" id="PTHR30371:SF0">
    <property type="entry name" value="SEC-INDEPENDENT PROTEIN TRANSLOCASE PROTEIN TATC, CHLOROPLASTIC-RELATED"/>
    <property type="match status" value="1"/>
</dbReference>
<gene>
    <name evidence="5 6" type="primary">tatC</name>
    <name evidence="6" type="ORF">DNJ73_02540</name>
</gene>
<keyword evidence="2 5" id="KW-0812">Transmembrane</keyword>
<feature type="transmembrane region" description="Helical" evidence="5">
    <location>
        <begin position="18"/>
        <end position="36"/>
    </location>
</feature>
<comment type="caution">
    <text evidence="6">The sequence shown here is derived from an EMBL/GenBank/DDBJ whole genome shotgun (WGS) entry which is preliminary data.</text>
</comment>
<sequence>MPLVDHLEELRQRVLKSLIAILLSSGFCLLFVRKLVQTLEIPAGKIHFLQVAPGEFLFISIKVAGYGGLTISLPFILYQFLKFILPGLTKKEKLLIAPSVAGSAILFFLGIFFAWKALIPAALGFLISYGADVVEPLWSIEKYLDFVLLLMLSTGLAFQLPILQLILGFFELISWQKMLSAWRVVIITSAIAGAIITPSTDPITMLLLSTSITFLFFIGVGLVVLTTNLKEQILPSFDQ</sequence>